<feature type="compositionally biased region" description="Polar residues" evidence="11">
    <location>
        <begin position="712"/>
        <end position="723"/>
    </location>
</feature>
<dbReference type="PRINTS" id="PR01657">
    <property type="entry name" value="MCMFAMILY"/>
</dbReference>
<evidence type="ECO:0000256" key="10">
    <source>
        <dbReference type="RuleBase" id="RU368061"/>
    </source>
</evidence>
<keyword evidence="8 10" id="KW-0539">Nucleus</keyword>
<organism evidence="13">
    <name type="scientific">Mesocestoides corti</name>
    <name type="common">Flatworm</name>
    <dbReference type="NCBI Taxonomy" id="53468"/>
    <lineage>
        <taxon>Eukaryota</taxon>
        <taxon>Metazoa</taxon>
        <taxon>Spiralia</taxon>
        <taxon>Lophotrochozoa</taxon>
        <taxon>Platyhelminthes</taxon>
        <taxon>Cestoda</taxon>
        <taxon>Eucestoda</taxon>
        <taxon>Cyclophyllidea</taxon>
        <taxon>Mesocestoididae</taxon>
        <taxon>Mesocestoides</taxon>
    </lineage>
</organism>
<dbReference type="PROSITE" id="PS50051">
    <property type="entry name" value="MCM_2"/>
    <property type="match status" value="1"/>
</dbReference>
<name>A0A5K3FAR5_MESCO</name>
<comment type="subunit">
    <text evidence="10">Component of the MCM2-7 complex.</text>
</comment>
<accession>A0A5K3FAR5</accession>
<keyword evidence="3 9" id="KW-0547">Nucleotide-binding</keyword>
<dbReference type="GO" id="GO:1902975">
    <property type="term" value="P:mitotic DNA replication initiation"/>
    <property type="evidence" value="ECO:0007669"/>
    <property type="project" value="TreeGrafter"/>
</dbReference>
<dbReference type="AlphaFoldDB" id="A0A5K3FAR5"/>
<keyword evidence="7 9" id="KW-0238">DNA-binding</keyword>
<evidence type="ECO:0000256" key="1">
    <source>
        <dbReference type="ARBA" id="ARBA00004123"/>
    </source>
</evidence>
<dbReference type="PANTHER" id="PTHR11630">
    <property type="entry name" value="DNA REPLICATION LICENSING FACTOR MCM FAMILY MEMBER"/>
    <property type="match status" value="1"/>
</dbReference>
<dbReference type="Gene3D" id="2.20.28.10">
    <property type="match status" value="1"/>
</dbReference>
<dbReference type="Gene3D" id="3.40.50.300">
    <property type="entry name" value="P-loop containing nucleotide triphosphate hydrolases"/>
    <property type="match status" value="1"/>
</dbReference>
<dbReference type="Pfam" id="PF00493">
    <property type="entry name" value="MCM"/>
    <property type="match status" value="1"/>
</dbReference>
<dbReference type="Pfam" id="PF23191">
    <property type="entry name" value="WHD_MCM3_C"/>
    <property type="match status" value="1"/>
</dbReference>
<dbReference type="GO" id="GO:0005524">
    <property type="term" value="F:ATP binding"/>
    <property type="evidence" value="ECO:0007669"/>
    <property type="project" value="UniProtKB-UniRule"/>
</dbReference>
<dbReference type="GO" id="GO:0042555">
    <property type="term" value="C:MCM complex"/>
    <property type="evidence" value="ECO:0007669"/>
    <property type="project" value="UniProtKB-UniRule"/>
</dbReference>
<dbReference type="PROSITE" id="PS00847">
    <property type="entry name" value="MCM_1"/>
    <property type="match status" value="1"/>
</dbReference>
<proteinExistence type="inferred from homology"/>
<dbReference type="Pfam" id="PF14551">
    <property type="entry name" value="MCM_N"/>
    <property type="match status" value="1"/>
</dbReference>
<evidence type="ECO:0000256" key="5">
    <source>
        <dbReference type="ARBA" id="ARBA00022806"/>
    </source>
</evidence>
<sequence>MDYVEDQSLIDSEREYVEFLDESDVYKDRIIDVINKNKSRLIININDLRRENPKRTEQLLSNSFAELLACQRAIKRCIQNADPDFALKHAEFFVGFEGSFGALHVSPRTLSSSLLGRMVCVEGIVTKTSVVRPKIVCSVHYCPATKKTVERRYADMSSLDAFPSAGAYPTKDESGNLLETEYGLSVYRDHQKITIQEMPETAPAGQLPRTVDVLLDNDLVDTCKAGDRIQVVGQFRCLPGKKNGYTSASFRTALIANNIQLFNQQSEPTFSDKDIGMMRLISKRHDIVDLLARSLAPSIYGHHYIKQAILYLLLGGVERLLPNGSRIRGDINLLLLGDPSVAKSQFLRFVLHVAHLAIPTTGRGSSGVGLTAAVTTDHETGERQLEAGAMVLADRGIVCIDEFDKMSDTDRTAIHEVMEQGRVTIAKAGIQAQLNARCSVLGAANPVYGRYDQYKTPMENIGLQDSLLSRFDLLFLVLDKADPESDRGIAEHVLQAHQYRAPGEQEGEAMPLQDGSVLLATCNMDPNTIAEAGSANDIDAEERRKESADQVFEDQCGFGGGVKGSRNTEYFTISFLKKYIHIARQLRPQLSKEAATIISEKYCDLRMQQDAENSTMRRTQPVTARTLETLIRLATANAKARMSKTVTKKDADAAVDLISFVLFKEVLEKSRRKRPRASTEGGESDESGEESAPDRDISAARKPRKRAPTAPQGTFESSQSGSDPYNFDAVDMDLGDEKPGTSGPQLSESRLRMLSTLVSRAFQERRVEQLPIPEVVAFVTEQTSEFTRADILAGLNAMHDSNRLMVTNDDVWLI</sequence>
<dbReference type="InterPro" id="IPR031327">
    <property type="entry name" value="MCM"/>
</dbReference>
<keyword evidence="6 9" id="KW-0067">ATP-binding</keyword>
<comment type="catalytic activity">
    <reaction evidence="10">
        <text>ATP + H2O = ADP + phosphate + H(+)</text>
        <dbReference type="Rhea" id="RHEA:13065"/>
        <dbReference type="ChEBI" id="CHEBI:15377"/>
        <dbReference type="ChEBI" id="CHEBI:15378"/>
        <dbReference type="ChEBI" id="CHEBI:30616"/>
        <dbReference type="ChEBI" id="CHEBI:43474"/>
        <dbReference type="ChEBI" id="CHEBI:456216"/>
        <dbReference type="EC" id="3.6.4.12"/>
    </reaction>
</comment>
<comment type="similarity">
    <text evidence="9">Belongs to the MCM family.</text>
</comment>
<dbReference type="InterPro" id="IPR056575">
    <property type="entry name" value="WH_MCM3_C"/>
</dbReference>
<evidence type="ECO:0000256" key="4">
    <source>
        <dbReference type="ARBA" id="ARBA00022801"/>
    </source>
</evidence>
<dbReference type="SUPFAM" id="SSF52540">
    <property type="entry name" value="P-loop containing nucleoside triphosphate hydrolases"/>
    <property type="match status" value="1"/>
</dbReference>
<dbReference type="GO" id="GO:0003697">
    <property type="term" value="F:single-stranded DNA binding"/>
    <property type="evidence" value="ECO:0007669"/>
    <property type="project" value="TreeGrafter"/>
</dbReference>
<dbReference type="InterPro" id="IPR012340">
    <property type="entry name" value="NA-bd_OB-fold"/>
</dbReference>
<feature type="region of interest" description="Disordered" evidence="11">
    <location>
        <begin position="671"/>
        <end position="746"/>
    </location>
</feature>
<dbReference type="InterPro" id="IPR001208">
    <property type="entry name" value="MCM_dom"/>
</dbReference>
<protein>
    <recommendedName>
        <fullName evidence="10">DNA replication licensing factor MCM3</fullName>
        <ecNumber evidence="10">3.6.4.12</ecNumber>
    </recommendedName>
</protein>
<dbReference type="Pfam" id="PF17855">
    <property type="entry name" value="MCM_lid"/>
    <property type="match status" value="1"/>
</dbReference>
<evidence type="ECO:0000256" key="2">
    <source>
        <dbReference type="ARBA" id="ARBA00022705"/>
    </source>
</evidence>
<dbReference type="GO" id="GO:0016887">
    <property type="term" value="F:ATP hydrolysis activity"/>
    <property type="evidence" value="ECO:0007669"/>
    <property type="project" value="RHEA"/>
</dbReference>
<dbReference type="GO" id="GO:0000727">
    <property type="term" value="P:double-strand break repair via break-induced replication"/>
    <property type="evidence" value="ECO:0007669"/>
    <property type="project" value="TreeGrafter"/>
</dbReference>
<dbReference type="InterPro" id="IPR018525">
    <property type="entry name" value="MCM_CS"/>
</dbReference>
<evidence type="ECO:0000256" key="7">
    <source>
        <dbReference type="ARBA" id="ARBA00023125"/>
    </source>
</evidence>
<evidence type="ECO:0000256" key="11">
    <source>
        <dbReference type="SAM" id="MobiDB-lite"/>
    </source>
</evidence>
<keyword evidence="5 10" id="KW-0347">Helicase</keyword>
<evidence type="ECO:0000256" key="9">
    <source>
        <dbReference type="RuleBase" id="RU004070"/>
    </source>
</evidence>
<dbReference type="PANTHER" id="PTHR11630:SF46">
    <property type="entry name" value="DNA REPLICATION LICENSING FACTOR MCM3-RELATED"/>
    <property type="match status" value="1"/>
</dbReference>
<dbReference type="PRINTS" id="PR01659">
    <property type="entry name" value="MCMPROTEIN3"/>
</dbReference>
<feature type="compositionally biased region" description="Acidic residues" evidence="11">
    <location>
        <begin position="682"/>
        <end position="691"/>
    </location>
</feature>
<reference evidence="13" key="1">
    <citation type="submission" date="2019-11" db="UniProtKB">
        <authorList>
            <consortium name="WormBaseParasite"/>
        </authorList>
    </citation>
    <scope>IDENTIFICATION</scope>
</reference>
<comment type="function">
    <text evidence="10">Acts as component of the MCM2-7 complex (MCM complex) which is the replicative helicase essential for 'once per cell cycle' DNA replication initiation and elongation in eukaryotic cells. The active ATPase sites in the MCM2-7 ring are formed through the interaction surfaces of two neighboring subunits such that a critical structure of a conserved arginine finger motif is provided in trans relative to the ATP-binding site of the Walker A box of the adjacent subunit. The six ATPase active sites, however, are likely to contribute differentially to the complex helicase activity.</text>
</comment>
<dbReference type="Gene3D" id="3.30.1640.10">
    <property type="entry name" value="mini-chromosome maintenance (MCM) complex, chain A, domain 1"/>
    <property type="match status" value="1"/>
</dbReference>
<dbReference type="Gene3D" id="2.40.50.140">
    <property type="entry name" value="Nucleic acid-binding proteins"/>
    <property type="match status" value="1"/>
</dbReference>
<evidence type="ECO:0000313" key="13">
    <source>
        <dbReference type="WBParaSite" id="MCU_006326-RA"/>
    </source>
</evidence>
<evidence type="ECO:0000256" key="3">
    <source>
        <dbReference type="ARBA" id="ARBA00022741"/>
    </source>
</evidence>
<keyword evidence="2 10" id="KW-0235">DNA replication</keyword>
<dbReference type="EC" id="3.6.4.12" evidence="10"/>
<dbReference type="InterPro" id="IPR041562">
    <property type="entry name" value="MCM_lid"/>
</dbReference>
<dbReference type="SMART" id="SM00350">
    <property type="entry name" value="MCM"/>
    <property type="match status" value="1"/>
</dbReference>
<dbReference type="GO" id="GO:0005634">
    <property type="term" value="C:nucleus"/>
    <property type="evidence" value="ECO:0007669"/>
    <property type="project" value="UniProtKB-SubCell"/>
</dbReference>
<evidence type="ECO:0000256" key="6">
    <source>
        <dbReference type="ARBA" id="ARBA00022840"/>
    </source>
</evidence>
<evidence type="ECO:0000256" key="8">
    <source>
        <dbReference type="ARBA" id="ARBA00023242"/>
    </source>
</evidence>
<dbReference type="Pfam" id="PF17207">
    <property type="entry name" value="MCM_OB"/>
    <property type="match status" value="1"/>
</dbReference>
<dbReference type="GO" id="GO:0006271">
    <property type="term" value="P:DNA strand elongation involved in DNA replication"/>
    <property type="evidence" value="ECO:0007669"/>
    <property type="project" value="TreeGrafter"/>
</dbReference>
<dbReference type="GO" id="GO:0017116">
    <property type="term" value="F:single-stranded DNA helicase activity"/>
    <property type="evidence" value="ECO:0007669"/>
    <property type="project" value="TreeGrafter"/>
</dbReference>
<dbReference type="InterPro" id="IPR027417">
    <property type="entry name" value="P-loop_NTPase"/>
</dbReference>
<comment type="subcellular location">
    <subcellularLocation>
        <location evidence="1 10">Nucleus</location>
    </subcellularLocation>
</comment>
<dbReference type="InterPro" id="IPR027925">
    <property type="entry name" value="MCM_N"/>
</dbReference>
<dbReference type="InterPro" id="IPR033762">
    <property type="entry name" value="MCM_OB"/>
</dbReference>
<evidence type="ECO:0000259" key="12">
    <source>
        <dbReference type="PROSITE" id="PS50051"/>
    </source>
</evidence>
<keyword evidence="4 10" id="KW-0378">Hydrolase</keyword>
<dbReference type="SUPFAM" id="SSF50249">
    <property type="entry name" value="Nucleic acid-binding proteins"/>
    <property type="match status" value="1"/>
</dbReference>
<dbReference type="WBParaSite" id="MCU_006326-RA">
    <property type="protein sequence ID" value="MCU_006326-RA"/>
    <property type="gene ID" value="MCU_006326"/>
</dbReference>
<dbReference type="InterPro" id="IPR008046">
    <property type="entry name" value="Mcm3"/>
</dbReference>
<feature type="domain" description="MCM C-terminal AAA(+) ATPase" evidence="12">
    <location>
        <begin position="287"/>
        <end position="493"/>
    </location>
</feature>